<name>A0ABQ4Z531_9ASTR</name>
<proteinExistence type="predicted"/>
<keyword evidence="3" id="KW-1185">Reference proteome</keyword>
<dbReference type="EMBL" id="BQNB010011038">
    <property type="protein sequence ID" value="GJS85274.1"/>
    <property type="molecule type" value="Genomic_DNA"/>
</dbReference>
<organism evidence="2 3">
    <name type="scientific">Tanacetum coccineum</name>
    <dbReference type="NCBI Taxonomy" id="301880"/>
    <lineage>
        <taxon>Eukaryota</taxon>
        <taxon>Viridiplantae</taxon>
        <taxon>Streptophyta</taxon>
        <taxon>Embryophyta</taxon>
        <taxon>Tracheophyta</taxon>
        <taxon>Spermatophyta</taxon>
        <taxon>Magnoliopsida</taxon>
        <taxon>eudicotyledons</taxon>
        <taxon>Gunneridae</taxon>
        <taxon>Pentapetalae</taxon>
        <taxon>asterids</taxon>
        <taxon>campanulids</taxon>
        <taxon>Asterales</taxon>
        <taxon>Asteraceae</taxon>
        <taxon>Asteroideae</taxon>
        <taxon>Anthemideae</taxon>
        <taxon>Anthemidinae</taxon>
        <taxon>Tanacetum</taxon>
    </lineage>
</organism>
<comment type="caution">
    <text evidence="2">The sequence shown here is derived from an EMBL/GenBank/DDBJ whole genome shotgun (WGS) entry which is preliminary data.</text>
</comment>
<gene>
    <name evidence="2" type="ORF">Tco_0751815</name>
</gene>
<feature type="compositionally biased region" description="Gly residues" evidence="1">
    <location>
        <begin position="47"/>
        <end position="57"/>
    </location>
</feature>
<reference evidence="2" key="1">
    <citation type="journal article" date="2022" name="Int. J. Mol. Sci.">
        <title>Draft Genome of Tanacetum Coccineum: Genomic Comparison of Closely Related Tanacetum-Family Plants.</title>
        <authorList>
            <person name="Yamashiro T."/>
            <person name="Shiraishi A."/>
            <person name="Nakayama K."/>
            <person name="Satake H."/>
        </authorList>
    </citation>
    <scope>NUCLEOTIDE SEQUENCE</scope>
</reference>
<reference evidence="2" key="2">
    <citation type="submission" date="2022-01" db="EMBL/GenBank/DDBJ databases">
        <authorList>
            <person name="Yamashiro T."/>
            <person name="Shiraishi A."/>
            <person name="Satake H."/>
            <person name="Nakayama K."/>
        </authorList>
    </citation>
    <scope>NUCLEOTIDE SEQUENCE</scope>
</reference>
<evidence type="ECO:0000313" key="2">
    <source>
        <dbReference type="EMBL" id="GJS85274.1"/>
    </source>
</evidence>
<protein>
    <submittedName>
        <fullName evidence="2">Uncharacterized protein</fullName>
    </submittedName>
</protein>
<feature type="region of interest" description="Disordered" evidence="1">
    <location>
        <begin position="47"/>
        <end position="81"/>
    </location>
</feature>
<feature type="compositionally biased region" description="Gly residues" evidence="1">
    <location>
        <begin position="65"/>
        <end position="74"/>
    </location>
</feature>
<sequence>MRLVGECYNIDKTCCGGEACRLDKQNLRCLEDWENLDFYDLVDGSGSNPGGGFGNMRGGRETRGGGDGLEGPGGQLSIVDT</sequence>
<evidence type="ECO:0000313" key="3">
    <source>
        <dbReference type="Proteomes" id="UP001151760"/>
    </source>
</evidence>
<dbReference type="Proteomes" id="UP001151760">
    <property type="component" value="Unassembled WGS sequence"/>
</dbReference>
<evidence type="ECO:0000256" key="1">
    <source>
        <dbReference type="SAM" id="MobiDB-lite"/>
    </source>
</evidence>
<accession>A0ABQ4Z531</accession>